<keyword evidence="2" id="KW-1133">Transmembrane helix</keyword>
<feature type="transmembrane region" description="Helical" evidence="2">
    <location>
        <begin position="1011"/>
        <end position="1031"/>
    </location>
</feature>
<evidence type="ECO:0000313" key="3">
    <source>
        <dbReference type="EMBL" id="CAK9008201.1"/>
    </source>
</evidence>
<name>A0ABP0J1I0_9DINO</name>
<protein>
    <submittedName>
        <fullName evidence="3">Mitochondrial</fullName>
    </submittedName>
</protein>
<sequence>MTDANEEVAFADSIDQVYDVDEFDDIYANYQDAKAKMNALRNSRGFYPVVAMLPQHMPGSSSGPARKGGGKSKSSKGKNRANPKGGKAPNPKGRAAAAMGNNAGDKKRKANDDLEAGVNMVEDIKKYIHFLLEEGFDIHNIPMFHSQKGFKYGNSMKETTDKCIVLPIFLGGRRIDVLPYVIKGTAPILIGRPLLEQLGLTVDYRQKLMKWPDSDWEPLPVGARGEHLLHLGKDIRKCLNDDPQQVLLPEDTESHVGEPLPQGIKSLLEEVMTAEDTLDVSKPQQEATSAHTRREDGAQEEEIGVVKRLQGHVLRKMEKKAEEACRAEEQVLRQSTTINKDSKCRVVWEVFGAGRTSKYLNKYPHVQTEIFSLQTGWDFRIASHRSRFLSRLRDEQPDEVMMSPKCRLWSPIQELNIAKSEKYKSKLAEDRQYNHDTILTMCSIAFQEQFRGGREATLEHPWLSRAWNTRAFACLEEISHHTYVDQCMYGLQVPDHAGVPGLARKPTCFRTTKASLSEGLTCQCDGSHIHVPIEGNAPGGRSRSSIAEDYPEKLAKKLAYLMQKDPTDDQIFAAEEDEDVEMPEAEPEIESKQHIEVLEHDKQHVLPKELFDDGAGNIDPVTSNALLRRQVGKAAMNYVVRLHRNLGHPGSNVLCKMLEEVQATQNVMNAAKDYVCPECFVRQGPAGVPPAAGLTARVFGERLMADTAWIDTDDGAALMYQRGRSEEGRPMSSASPSTEVPECPSVTGEDQEMKNDIEEEETAATCCKSAIIVDAKALFDSLKGDGIGSAADKRAGIEILCIKEEIKRLRTELRWVSSERMLADGLTKSHTRQQLAEMLKSGWLSIVHDENYVAAKKKNKEERQTSTAQTFGYTNQVAARISMVVALSNVAQTAAQNMTEVGEQVDVVESFFADYAVDYAFIVTVISLIVGTPLIAEVQAIEVKSREALPYILYTRATGEFTTLGILAFIVWICWRSELLRVIYEICSDVEDIALPQTAVQYLHSVENTHMHLFLTFLLYFLIMTMSLVIAQNIMKQWAASLEVYDRERRCFVSTRGKAGEASFNESQWSKDFLVIRQTFLDHLPKVARRWDFFDQKVGDVLKKHNIKLDDPDSLPEFLTPWFPFSHYVLENYRRLDTRHVTSDMGDLTSVLSTAGQTWAGLSRRDRFKSLHRKKNCHSPGDMLDYMVEIHMLSLACLAIAQGGAQDLMAGDPIKPRRC</sequence>
<feature type="transmembrane region" description="Helical" evidence="2">
    <location>
        <begin position="919"/>
        <end position="941"/>
    </location>
</feature>
<feature type="region of interest" description="Disordered" evidence="1">
    <location>
        <begin position="57"/>
        <end position="111"/>
    </location>
</feature>
<evidence type="ECO:0000256" key="1">
    <source>
        <dbReference type="SAM" id="MobiDB-lite"/>
    </source>
</evidence>
<gene>
    <name evidence="3" type="ORF">SCF082_LOCUS9769</name>
</gene>
<evidence type="ECO:0000256" key="2">
    <source>
        <dbReference type="SAM" id="Phobius"/>
    </source>
</evidence>
<feature type="region of interest" description="Disordered" evidence="1">
    <location>
        <begin position="723"/>
        <end position="753"/>
    </location>
</feature>
<evidence type="ECO:0000313" key="4">
    <source>
        <dbReference type="Proteomes" id="UP001642464"/>
    </source>
</evidence>
<comment type="caution">
    <text evidence="3">The sequence shown here is derived from an EMBL/GenBank/DDBJ whole genome shotgun (WGS) entry which is preliminary data.</text>
</comment>
<keyword evidence="2" id="KW-0472">Membrane</keyword>
<dbReference type="EMBL" id="CAXAMM010005681">
    <property type="protein sequence ID" value="CAK9008201.1"/>
    <property type="molecule type" value="Genomic_DNA"/>
</dbReference>
<dbReference type="Proteomes" id="UP001642464">
    <property type="component" value="Unassembled WGS sequence"/>
</dbReference>
<organism evidence="3 4">
    <name type="scientific">Durusdinium trenchii</name>
    <dbReference type="NCBI Taxonomy" id="1381693"/>
    <lineage>
        <taxon>Eukaryota</taxon>
        <taxon>Sar</taxon>
        <taxon>Alveolata</taxon>
        <taxon>Dinophyceae</taxon>
        <taxon>Suessiales</taxon>
        <taxon>Symbiodiniaceae</taxon>
        <taxon>Durusdinium</taxon>
    </lineage>
</organism>
<proteinExistence type="predicted"/>
<keyword evidence="4" id="KW-1185">Reference proteome</keyword>
<keyword evidence="2" id="KW-0812">Transmembrane</keyword>
<accession>A0ABP0J1I0</accession>
<feature type="compositionally biased region" description="Basic residues" evidence="1">
    <location>
        <begin position="68"/>
        <end position="81"/>
    </location>
</feature>
<feature type="region of interest" description="Disordered" evidence="1">
    <location>
        <begin position="276"/>
        <end position="302"/>
    </location>
</feature>
<feature type="transmembrane region" description="Helical" evidence="2">
    <location>
        <begin position="953"/>
        <end position="973"/>
    </location>
</feature>
<reference evidence="3 4" key="1">
    <citation type="submission" date="2024-02" db="EMBL/GenBank/DDBJ databases">
        <authorList>
            <person name="Chen Y."/>
            <person name="Shah S."/>
            <person name="Dougan E. K."/>
            <person name="Thang M."/>
            <person name="Chan C."/>
        </authorList>
    </citation>
    <scope>NUCLEOTIDE SEQUENCE [LARGE SCALE GENOMIC DNA]</scope>
</reference>